<dbReference type="InterPro" id="IPR025711">
    <property type="entry name" value="PepSY"/>
</dbReference>
<feature type="chain" id="PRO_5012109492" evidence="1">
    <location>
        <begin position="25"/>
        <end position="86"/>
    </location>
</feature>
<feature type="signal peptide" evidence="1">
    <location>
        <begin position="1"/>
        <end position="24"/>
    </location>
</feature>
<organism evidence="3 4">
    <name type="scientific">Celeribacter ethanolicus</name>
    <dbReference type="NCBI Taxonomy" id="1758178"/>
    <lineage>
        <taxon>Bacteria</taxon>
        <taxon>Pseudomonadati</taxon>
        <taxon>Pseudomonadota</taxon>
        <taxon>Alphaproteobacteria</taxon>
        <taxon>Rhodobacterales</taxon>
        <taxon>Roseobacteraceae</taxon>
        <taxon>Celeribacter</taxon>
    </lineage>
</organism>
<dbReference type="STRING" id="1758178.GCA_001550095_01654"/>
<dbReference type="KEGG" id="ceh:CEW89_02790"/>
<accession>A0A291G8T6</accession>
<protein>
    <submittedName>
        <fullName evidence="3">PepSY domain-containing protein</fullName>
    </submittedName>
</protein>
<feature type="domain" description="PepSY" evidence="2">
    <location>
        <begin position="10"/>
        <end position="83"/>
    </location>
</feature>
<dbReference type="RefSeq" id="WP_066701677.1">
    <property type="nucleotide sequence ID" value="NZ_CP022196.1"/>
</dbReference>
<evidence type="ECO:0000313" key="3">
    <source>
        <dbReference type="EMBL" id="ATG46585.1"/>
    </source>
</evidence>
<proteinExistence type="predicted"/>
<evidence type="ECO:0000256" key="1">
    <source>
        <dbReference type="SAM" id="SignalP"/>
    </source>
</evidence>
<dbReference type="Pfam" id="PF13670">
    <property type="entry name" value="PepSY_2"/>
    <property type="match status" value="1"/>
</dbReference>
<sequence length="86" mass="9244">MKSLISAALLSATLATTLSGAAFASDSVALTDEMKTKITETLTAQGYEVGKIKIEDGLYEAYAKKDGMKYEIFLDGDLNVVKTEED</sequence>
<gene>
    <name evidence="3" type="ORF">CEW89_02790</name>
</gene>
<keyword evidence="4" id="KW-1185">Reference proteome</keyword>
<evidence type="ECO:0000259" key="2">
    <source>
        <dbReference type="Pfam" id="PF13670"/>
    </source>
</evidence>
<dbReference type="EMBL" id="CP022196">
    <property type="protein sequence ID" value="ATG46585.1"/>
    <property type="molecule type" value="Genomic_DNA"/>
</dbReference>
<name>A0A291G8T6_9RHOB</name>
<reference evidence="3 4" key="1">
    <citation type="submission" date="2017-06" db="EMBL/GenBank/DDBJ databases">
        <title>Celeribacter sp. TSPH2 complete genome sequence.</title>
        <authorList>
            <person name="Woo J.-H."/>
            <person name="Kim H.-S."/>
        </authorList>
    </citation>
    <scope>NUCLEOTIDE SEQUENCE [LARGE SCALE GENOMIC DNA]</scope>
    <source>
        <strain evidence="3 4">TSPH2</strain>
    </source>
</reference>
<evidence type="ECO:0000313" key="4">
    <source>
        <dbReference type="Proteomes" id="UP000217935"/>
    </source>
</evidence>
<dbReference type="AlphaFoldDB" id="A0A291G8T6"/>
<keyword evidence="1" id="KW-0732">Signal</keyword>
<dbReference type="Proteomes" id="UP000217935">
    <property type="component" value="Chromosome"/>
</dbReference>
<dbReference type="OrthoDB" id="7850927at2"/>